<feature type="repeat" description="TPR" evidence="3">
    <location>
        <begin position="180"/>
        <end position="213"/>
    </location>
</feature>
<keyword evidence="2" id="KW-0132">Cell division</keyword>
<dbReference type="KEGG" id="sniv:SFSGTM_06640"/>
<dbReference type="HAMAP" id="MF_02066">
    <property type="entry name" value="CpoB"/>
    <property type="match status" value="1"/>
</dbReference>
<feature type="region of interest" description="Disordered" evidence="4">
    <location>
        <begin position="110"/>
        <end position="141"/>
    </location>
</feature>
<dbReference type="GO" id="GO:0030288">
    <property type="term" value="C:outer membrane-bounded periplasmic space"/>
    <property type="evidence" value="ECO:0007669"/>
    <property type="project" value="UniProtKB-UniRule"/>
</dbReference>
<keyword evidence="8" id="KW-1185">Reference proteome</keyword>
<evidence type="ECO:0000259" key="5">
    <source>
        <dbReference type="Pfam" id="PF13525"/>
    </source>
</evidence>
<dbReference type="InterPro" id="IPR011990">
    <property type="entry name" value="TPR-like_helical_dom_sf"/>
</dbReference>
<dbReference type="SUPFAM" id="SSF48452">
    <property type="entry name" value="TPR-like"/>
    <property type="match status" value="1"/>
</dbReference>
<feature type="signal peptide" evidence="2">
    <location>
        <begin position="1"/>
        <end position="22"/>
    </location>
</feature>
<comment type="function">
    <text evidence="2">Mediates coordination of peptidoglycan synthesis and outer membrane constriction during cell division.</text>
</comment>
<dbReference type="Gene3D" id="1.20.5.110">
    <property type="match status" value="1"/>
</dbReference>
<reference evidence="8" key="1">
    <citation type="submission" date="2019-11" db="EMBL/GenBank/DDBJ databases">
        <title>Isolation and characterization of a novel species in the genus Sulfuriferula.</title>
        <authorList>
            <person name="Mochizuki J."/>
            <person name="Kojima H."/>
            <person name="Fukui M."/>
        </authorList>
    </citation>
    <scope>NUCLEOTIDE SEQUENCE [LARGE SCALE GENOMIC DNA]</scope>
    <source>
        <strain evidence="8">SGTM</strain>
    </source>
</reference>
<dbReference type="NCBIfam" id="TIGR02795">
    <property type="entry name" value="tol_pal_ybgF"/>
    <property type="match status" value="1"/>
</dbReference>
<dbReference type="GO" id="GO:0043093">
    <property type="term" value="P:FtsZ-dependent cytokinesis"/>
    <property type="evidence" value="ECO:0007669"/>
    <property type="project" value="UniProtKB-UniRule"/>
</dbReference>
<evidence type="ECO:0000256" key="4">
    <source>
        <dbReference type="SAM" id="MobiDB-lite"/>
    </source>
</evidence>
<keyword evidence="3" id="KW-0802">TPR repeat</keyword>
<keyword evidence="1 2" id="KW-0732">Signal</keyword>
<dbReference type="EMBL" id="AP021881">
    <property type="protein sequence ID" value="BBO99955.1"/>
    <property type="molecule type" value="Genomic_DNA"/>
</dbReference>
<dbReference type="Pfam" id="PF13525">
    <property type="entry name" value="YfiO"/>
    <property type="match status" value="1"/>
</dbReference>
<feature type="compositionally biased region" description="Low complexity" evidence="4">
    <location>
        <begin position="110"/>
        <end position="129"/>
    </location>
</feature>
<dbReference type="AlphaFoldDB" id="A0A809RE97"/>
<dbReference type="Gene3D" id="1.25.40.10">
    <property type="entry name" value="Tetratricopeptide repeat domain"/>
    <property type="match status" value="1"/>
</dbReference>
<dbReference type="PROSITE" id="PS50005">
    <property type="entry name" value="TPR"/>
    <property type="match status" value="1"/>
</dbReference>
<proteinExistence type="inferred from homology"/>
<keyword evidence="2" id="KW-0131">Cell cycle</keyword>
<name>A0A809RE97_9PROT</name>
<dbReference type="InterPro" id="IPR034706">
    <property type="entry name" value="CpoB"/>
</dbReference>
<dbReference type="Pfam" id="PF13174">
    <property type="entry name" value="TPR_6"/>
    <property type="match status" value="1"/>
</dbReference>
<feature type="domain" description="Outer membrane lipoprotein BamD-like" evidence="5">
    <location>
        <begin position="143"/>
        <end position="217"/>
    </location>
</feature>
<evidence type="ECO:0000256" key="3">
    <source>
        <dbReference type="PROSITE-ProRule" id="PRU00339"/>
    </source>
</evidence>
<dbReference type="InterPro" id="IPR014162">
    <property type="entry name" value="CpoB_C"/>
</dbReference>
<sequence length="264" mass="28563" precursor="true">MLNKSVSRFLWLCLAVTSTAYAADDDTAKRLADMQQQLNAVTARLTVLEQQPQASSLLTLQSQIDALKSVVEGLRGQSEVHAHDIETTQKRQTDLYQDLDTRLRDMARTDAAATAAASTPTTTSGAATKTDAKSDTKVDNGAEEHSYQAALTLFKQGDYAGASTGFKQFLKTYPKSNMAASAQYWIGNAYFSTKDFKNALSAQQKLVSTYPNSPKVPDALLNISSAQIELGDMDGARKTLETIVSKYSATSAAGLAKKRLALFK</sequence>
<dbReference type="InterPro" id="IPR039565">
    <property type="entry name" value="BamD-like"/>
</dbReference>
<evidence type="ECO:0000256" key="2">
    <source>
        <dbReference type="HAMAP-Rule" id="MF_02066"/>
    </source>
</evidence>
<dbReference type="Pfam" id="PF16331">
    <property type="entry name" value="TolA_bind_tri"/>
    <property type="match status" value="1"/>
</dbReference>
<evidence type="ECO:0000313" key="8">
    <source>
        <dbReference type="Proteomes" id="UP000463939"/>
    </source>
</evidence>
<gene>
    <name evidence="2" type="primary">cpoB</name>
    <name evidence="7" type="ORF">SFSGTM_06640</name>
</gene>
<dbReference type="Proteomes" id="UP000463939">
    <property type="component" value="Chromosome"/>
</dbReference>
<evidence type="ECO:0000256" key="1">
    <source>
        <dbReference type="ARBA" id="ARBA00022729"/>
    </source>
</evidence>
<dbReference type="InterPro" id="IPR032519">
    <property type="entry name" value="YbgF_tri"/>
</dbReference>
<comment type="subcellular location">
    <subcellularLocation>
        <location evidence="2">Periplasm</location>
    </subcellularLocation>
</comment>
<keyword evidence="2" id="KW-0574">Periplasm</keyword>
<feature type="compositionally biased region" description="Basic and acidic residues" evidence="4">
    <location>
        <begin position="130"/>
        <end position="141"/>
    </location>
</feature>
<feature type="chain" id="PRO_5033180153" description="Cell division coordinator CpoB" evidence="2">
    <location>
        <begin position="23"/>
        <end position="264"/>
    </location>
</feature>
<evidence type="ECO:0000313" key="7">
    <source>
        <dbReference type="EMBL" id="BBO99955.1"/>
    </source>
</evidence>
<dbReference type="RefSeq" id="WP_162083935.1">
    <property type="nucleotide sequence ID" value="NZ_AP021881.1"/>
</dbReference>
<comment type="similarity">
    <text evidence="2">Belongs to the CpoB family.</text>
</comment>
<dbReference type="InterPro" id="IPR019734">
    <property type="entry name" value="TPR_rpt"/>
</dbReference>
<feature type="domain" description="YbgF trimerisation" evidence="6">
    <location>
        <begin position="41"/>
        <end position="112"/>
    </location>
</feature>
<evidence type="ECO:0000259" key="6">
    <source>
        <dbReference type="Pfam" id="PF16331"/>
    </source>
</evidence>
<organism evidence="7 8">
    <name type="scientific">Sulfuriferula nivalis</name>
    <dbReference type="NCBI Taxonomy" id="2675298"/>
    <lineage>
        <taxon>Bacteria</taxon>
        <taxon>Pseudomonadati</taxon>
        <taxon>Pseudomonadota</taxon>
        <taxon>Betaproteobacteria</taxon>
        <taxon>Nitrosomonadales</taxon>
        <taxon>Sulfuricellaceae</taxon>
        <taxon>Sulfuriferula</taxon>
    </lineage>
</organism>
<dbReference type="GO" id="GO:0070206">
    <property type="term" value="P:protein trimerization"/>
    <property type="evidence" value="ECO:0007669"/>
    <property type="project" value="InterPro"/>
</dbReference>
<protein>
    <recommendedName>
        <fullName evidence="2">Cell division coordinator CpoB</fullName>
    </recommendedName>
</protein>
<accession>A0A809RE97</accession>